<evidence type="ECO:0000313" key="3">
    <source>
        <dbReference type="Proteomes" id="UP000238034"/>
    </source>
</evidence>
<keyword evidence="2" id="KW-0645">Protease</keyword>
<organism evidence="2 3">
    <name type="scientific">Arcticibacter pallidicorallinus</name>
    <dbReference type="NCBI Taxonomy" id="1259464"/>
    <lineage>
        <taxon>Bacteria</taxon>
        <taxon>Pseudomonadati</taxon>
        <taxon>Bacteroidota</taxon>
        <taxon>Sphingobacteriia</taxon>
        <taxon>Sphingobacteriales</taxon>
        <taxon>Sphingobacteriaceae</taxon>
        <taxon>Arcticibacter</taxon>
    </lineage>
</organism>
<dbReference type="RefSeq" id="WP_106293317.1">
    <property type="nucleotide sequence ID" value="NZ_PVTH01000006.1"/>
</dbReference>
<dbReference type="GO" id="GO:0004180">
    <property type="term" value="F:carboxypeptidase activity"/>
    <property type="evidence" value="ECO:0007669"/>
    <property type="project" value="UniProtKB-KW"/>
</dbReference>
<gene>
    <name evidence="2" type="ORF">B0I27_10634</name>
</gene>
<reference evidence="2 3" key="1">
    <citation type="submission" date="2018-03" db="EMBL/GenBank/DDBJ databases">
        <title>Genomic Encyclopedia of Type Strains, Phase III (KMG-III): the genomes of soil and plant-associated and newly described type strains.</title>
        <authorList>
            <person name="Whitman W."/>
        </authorList>
    </citation>
    <scope>NUCLEOTIDE SEQUENCE [LARGE SCALE GENOMIC DNA]</scope>
    <source>
        <strain evidence="2 3">CGMCC 1.9313</strain>
    </source>
</reference>
<name>A0A2T0U2Y8_9SPHI</name>
<keyword evidence="1" id="KW-0732">Signal</keyword>
<keyword evidence="3" id="KW-1185">Reference proteome</keyword>
<dbReference type="AlphaFoldDB" id="A0A2T0U2Y8"/>
<dbReference type="Pfam" id="PF13715">
    <property type="entry name" value="CarbopepD_reg_2"/>
    <property type="match status" value="1"/>
</dbReference>
<keyword evidence="2" id="KW-0378">Hydrolase</keyword>
<keyword evidence="2" id="KW-0121">Carboxypeptidase</keyword>
<dbReference type="Gene3D" id="2.60.40.1120">
    <property type="entry name" value="Carboxypeptidase-like, regulatory domain"/>
    <property type="match status" value="1"/>
</dbReference>
<evidence type="ECO:0000313" key="2">
    <source>
        <dbReference type="EMBL" id="PRY52275.1"/>
    </source>
</evidence>
<dbReference type="Proteomes" id="UP000238034">
    <property type="component" value="Unassembled WGS sequence"/>
</dbReference>
<sequence>MLRFFVLVLVFVCASNAFCQDVKDIYGSVTDDTNTPVSFASVFVKDMNVSTMANENGYFKLSIKPGTYTLVFRFVGYKSVERQIELIESTREDVILSKDSYTLDEVHITEKKEDPANAVIRNIISKRKYLRSTPSYECDVYTKGVQKLMDAPKRILGENVGKTLKLDSNRRGILYQSETQSKLFFRYPERKEIMLASKVAGDNQGFSFNRALDLQINFYDNTIKWAAFGNLQFVSPVADNAFQYYSYQLMGTIIENGLEIEKIKVSPLKKYAPTFSGFIYVIKGDGRLYSVDLYLTDESRINFVDTMHISQHYREVQKTHWLPSDITIRFKGKVLGFEFAGYYTGLYSNYRPNPVFPENFFRDEILRIEPSVNTFDDGWWDESRPVPLTKEEEQNYSDKKDVLKRTESKAYRDSLQREANKFKPVRYALVGQRIENIENNSYWFIYPLHNTVFYNTVEGWGARLRARHVKRYGFKRSLEIEPNLRYGTSSKTTNANVEVTYRVDTLHHASFSFRGGSDFLDLNSRGTVNLFYNTLTTLFEGKNYLKLYRSNFAAFSAQREILDGLMLNVGTEVSRRIPMRNSSFSSIFDRTAKMITSNNPLDPATEEDVFPINNAFSIEAKLSYTYGQKYTTRPDGKIYEPARYPTLMVNYRKGIPGAFNSAVNYDFFAIDLFQDKISAGLWGYSSFYISAGKFLNSKSLFYPDMRHFTGNQTAIYNPLFPNFHFLDFYAYTTNDRYIEAHYEHNFAGKFLSKVPLIRKLKLEEIVGGAVLAQPVTNYQEAYIGLQRLVFRIDYGLSWTPDKKVYQAFRFFYGF</sequence>
<accession>A0A2T0U2Y8</accession>
<dbReference type="Pfam" id="PF18939">
    <property type="entry name" value="DUF5686"/>
    <property type="match status" value="1"/>
</dbReference>
<evidence type="ECO:0000256" key="1">
    <source>
        <dbReference type="SAM" id="SignalP"/>
    </source>
</evidence>
<dbReference type="OrthoDB" id="983143at2"/>
<comment type="caution">
    <text evidence="2">The sequence shown here is derived from an EMBL/GenBank/DDBJ whole genome shotgun (WGS) entry which is preliminary data.</text>
</comment>
<dbReference type="InterPro" id="IPR008969">
    <property type="entry name" value="CarboxyPept-like_regulatory"/>
</dbReference>
<proteinExistence type="predicted"/>
<feature type="chain" id="PRO_5015653118" evidence="1">
    <location>
        <begin position="20"/>
        <end position="814"/>
    </location>
</feature>
<dbReference type="SUPFAM" id="SSF49464">
    <property type="entry name" value="Carboxypeptidase regulatory domain-like"/>
    <property type="match status" value="1"/>
</dbReference>
<dbReference type="InterPro" id="IPR043741">
    <property type="entry name" value="DUF5686"/>
</dbReference>
<dbReference type="EMBL" id="PVTH01000006">
    <property type="protein sequence ID" value="PRY52275.1"/>
    <property type="molecule type" value="Genomic_DNA"/>
</dbReference>
<protein>
    <submittedName>
        <fullName evidence="2">Carboxypeptidase-like protein</fullName>
    </submittedName>
</protein>
<feature type="signal peptide" evidence="1">
    <location>
        <begin position="1"/>
        <end position="19"/>
    </location>
</feature>